<organism evidence="1">
    <name type="scientific">uncultured Leptolyngbya sp</name>
    <dbReference type="NCBI Taxonomy" id="332963"/>
    <lineage>
        <taxon>Bacteria</taxon>
        <taxon>Bacillati</taxon>
        <taxon>Cyanobacteriota</taxon>
        <taxon>Cyanophyceae</taxon>
        <taxon>Leptolyngbyales</taxon>
        <taxon>Leptolyngbyaceae</taxon>
        <taxon>Leptolyngbya group</taxon>
        <taxon>Leptolyngbya</taxon>
        <taxon>environmental samples</taxon>
    </lineage>
</organism>
<name>A0A6J4PG58_9CYAN</name>
<evidence type="ECO:0000313" key="1">
    <source>
        <dbReference type="EMBL" id="CAA9412673.1"/>
    </source>
</evidence>
<reference evidence="1" key="1">
    <citation type="submission" date="2020-02" db="EMBL/GenBank/DDBJ databases">
        <authorList>
            <person name="Meier V. D."/>
        </authorList>
    </citation>
    <scope>NUCLEOTIDE SEQUENCE</scope>
    <source>
        <strain evidence="1">AVDCRST_MAG94</strain>
    </source>
</reference>
<dbReference type="EMBL" id="CADCTY010002238">
    <property type="protein sequence ID" value="CAA9412673.1"/>
    <property type="molecule type" value="Genomic_DNA"/>
</dbReference>
<dbReference type="AlphaFoldDB" id="A0A6J4PG58"/>
<proteinExistence type="predicted"/>
<gene>
    <name evidence="1" type="ORF">AVDCRST_MAG94-6519</name>
</gene>
<sequence>MILALDHQKLPRAKQVRFCSCKLVTAQAGMTIGRPEL</sequence>
<accession>A0A6J4PG58</accession>
<protein>
    <submittedName>
        <fullName evidence="1">Uncharacterized protein</fullName>
    </submittedName>
</protein>